<accession>A0A7W8J9C6</accession>
<dbReference type="Gene3D" id="3.40.50.300">
    <property type="entry name" value="P-loop containing nucleotide triphosphate hydrolases"/>
    <property type="match status" value="1"/>
</dbReference>
<comment type="caution">
    <text evidence="1">The sequence shown here is derived from an EMBL/GenBank/DDBJ whole genome shotgun (WGS) entry which is preliminary data.</text>
</comment>
<proteinExistence type="predicted"/>
<organism evidence="1 2">
    <name type="scientific">Tunturiibacter lichenicola</name>
    <dbReference type="NCBI Taxonomy" id="2051959"/>
    <lineage>
        <taxon>Bacteria</taxon>
        <taxon>Pseudomonadati</taxon>
        <taxon>Acidobacteriota</taxon>
        <taxon>Terriglobia</taxon>
        <taxon>Terriglobales</taxon>
        <taxon>Acidobacteriaceae</taxon>
        <taxon>Tunturiibacter</taxon>
    </lineage>
</organism>
<dbReference type="InterPro" id="IPR027417">
    <property type="entry name" value="P-loop_NTPase"/>
</dbReference>
<dbReference type="SUPFAM" id="SSF52540">
    <property type="entry name" value="P-loop containing nucleoside triphosphate hydrolases"/>
    <property type="match status" value="1"/>
</dbReference>
<dbReference type="EMBL" id="JACHDZ010000004">
    <property type="protein sequence ID" value="MBB5344863.1"/>
    <property type="molecule type" value="Genomic_DNA"/>
</dbReference>
<name>A0A7W8J9C6_9BACT</name>
<protein>
    <recommendedName>
        <fullName evidence="3">Shikimate kinase</fullName>
    </recommendedName>
</protein>
<sequence>MKLIFLYGLPATGKLSVAQELAAMTGYKLFHNHLTVDLLLSVFEFGSPGFVALREEIWLSVFDQASLSQLPALIFTFAPEPTVRPCFLPNTLNTTAQRGDEVEFVELVCPLSELKRRLNSPSRLQYRKLTSETLFDQIHTAGGFEGSFLPKPRLSIDTSLCTPTQAAAKIAEVLALDLSLT</sequence>
<dbReference type="AlphaFoldDB" id="A0A7W8J9C6"/>
<evidence type="ECO:0000313" key="2">
    <source>
        <dbReference type="Proteomes" id="UP000569092"/>
    </source>
</evidence>
<dbReference type="Proteomes" id="UP000569092">
    <property type="component" value="Unassembled WGS sequence"/>
</dbReference>
<evidence type="ECO:0008006" key="3">
    <source>
        <dbReference type="Google" id="ProtNLM"/>
    </source>
</evidence>
<gene>
    <name evidence="1" type="ORF">HDF10_002849</name>
</gene>
<evidence type="ECO:0000313" key="1">
    <source>
        <dbReference type="EMBL" id="MBB5344863.1"/>
    </source>
</evidence>
<reference evidence="1 2" key="1">
    <citation type="submission" date="2020-08" db="EMBL/GenBank/DDBJ databases">
        <title>Genomic Encyclopedia of Type Strains, Phase IV (KMG-V): Genome sequencing to study the core and pangenomes of soil and plant-associated prokaryotes.</title>
        <authorList>
            <person name="Whitman W."/>
        </authorList>
    </citation>
    <scope>NUCLEOTIDE SEQUENCE [LARGE SCALE GENOMIC DNA]</scope>
    <source>
        <strain evidence="1 2">M8US30</strain>
    </source>
</reference>